<dbReference type="InterPro" id="IPR011032">
    <property type="entry name" value="GroES-like_sf"/>
</dbReference>
<evidence type="ECO:0000259" key="3">
    <source>
        <dbReference type="SMART" id="SM00829"/>
    </source>
</evidence>
<comment type="caution">
    <text evidence="4">The sequence shown here is derived from an EMBL/GenBank/DDBJ whole genome shotgun (WGS) entry which is preliminary data.</text>
</comment>
<dbReference type="Proteomes" id="UP000887229">
    <property type="component" value="Unassembled WGS sequence"/>
</dbReference>
<dbReference type="Pfam" id="PF08240">
    <property type="entry name" value="ADH_N"/>
    <property type="match status" value="1"/>
</dbReference>
<dbReference type="InterPro" id="IPR047122">
    <property type="entry name" value="Trans-enoyl_RdTase-like"/>
</dbReference>
<dbReference type="AlphaFoldDB" id="A0A9P8CPR0"/>
<evidence type="ECO:0000313" key="5">
    <source>
        <dbReference type="Proteomes" id="UP000887229"/>
    </source>
</evidence>
<protein>
    <submittedName>
        <fullName evidence="4">Chaperonin 10-like protein</fullName>
    </submittedName>
</protein>
<proteinExistence type="inferred from homology"/>
<accession>A0A9P8CPR0</accession>
<comment type="similarity">
    <text evidence="1">Belongs to the zinc-containing alcohol dehydrogenase family.</text>
</comment>
<dbReference type="InterPro" id="IPR013154">
    <property type="entry name" value="ADH-like_N"/>
</dbReference>
<dbReference type="RefSeq" id="XP_046116930.1">
    <property type="nucleotide sequence ID" value="XM_046257897.1"/>
</dbReference>
<dbReference type="EMBL" id="MU251259">
    <property type="protein sequence ID" value="KAG9253006.1"/>
    <property type="molecule type" value="Genomic_DNA"/>
</dbReference>
<dbReference type="GO" id="GO:0016651">
    <property type="term" value="F:oxidoreductase activity, acting on NAD(P)H"/>
    <property type="evidence" value="ECO:0007669"/>
    <property type="project" value="InterPro"/>
</dbReference>
<dbReference type="Gene3D" id="3.40.50.720">
    <property type="entry name" value="NAD(P)-binding Rossmann-like Domain"/>
    <property type="match status" value="1"/>
</dbReference>
<reference evidence="4" key="1">
    <citation type="journal article" date="2021" name="IMA Fungus">
        <title>Genomic characterization of three marine fungi, including Emericellopsis atlantica sp. nov. with signatures of a generalist lifestyle and marine biomass degradation.</title>
        <authorList>
            <person name="Hagestad O.C."/>
            <person name="Hou L."/>
            <person name="Andersen J.H."/>
            <person name="Hansen E.H."/>
            <person name="Altermark B."/>
            <person name="Li C."/>
            <person name="Kuhnert E."/>
            <person name="Cox R.J."/>
            <person name="Crous P.W."/>
            <person name="Spatafora J.W."/>
            <person name="Lail K."/>
            <person name="Amirebrahimi M."/>
            <person name="Lipzen A."/>
            <person name="Pangilinan J."/>
            <person name="Andreopoulos W."/>
            <person name="Hayes R.D."/>
            <person name="Ng V."/>
            <person name="Grigoriev I.V."/>
            <person name="Jackson S.A."/>
            <person name="Sutton T.D.S."/>
            <person name="Dobson A.D.W."/>
            <person name="Rama T."/>
        </authorList>
    </citation>
    <scope>NUCLEOTIDE SEQUENCE</scope>
    <source>
        <strain evidence="4">TS7</strain>
    </source>
</reference>
<dbReference type="PANTHER" id="PTHR45348">
    <property type="entry name" value="HYPOTHETICAL OXIDOREDUCTASE (EUROFUNG)"/>
    <property type="match status" value="1"/>
</dbReference>
<name>A0A9P8CPR0_9HYPO</name>
<organism evidence="4 5">
    <name type="scientific">Emericellopsis atlantica</name>
    <dbReference type="NCBI Taxonomy" id="2614577"/>
    <lineage>
        <taxon>Eukaryota</taxon>
        <taxon>Fungi</taxon>
        <taxon>Dikarya</taxon>
        <taxon>Ascomycota</taxon>
        <taxon>Pezizomycotina</taxon>
        <taxon>Sordariomycetes</taxon>
        <taxon>Hypocreomycetidae</taxon>
        <taxon>Hypocreales</taxon>
        <taxon>Bionectriaceae</taxon>
        <taxon>Emericellopsis</taxon>
    </lineage>
</organism>
<dbReference type="SMART" id="SM00829">
    <property type="entry name" value="PKS_ER"/>
    <property type="match status" value="1"/>
</dbReference>
<dbReference type="GeneID" id="70288800"/>
<keyword evidence="5" id="KW-1185">Reference proteome</keyword>
<evidence type="ECO:0000256" key="1">
    <source>
        <dbReference type="ARBA" id="ARBA00008072"/>
    </source>
</evidence>
<dbReference type="Gene3D" id="3.90.180.10">
    <property type="entry name" value="Medium-chain alcohol dehydrogenases, catalytic domain"/>
    <property type="match status" value="1"/>
</dbReference>
<dbReference type="SUPFAM" id="SSF50129">
    <property type="entry name" value="GroES-like"/>
    <property type="match status" value="1"/>
</dbReference>
<feature type="domain" description="Enoyl reductase (ER)" evidence="3">
    <location>
        <begin position="10"/>
        <end position="347"/>
    </location>
</feature>
<dbReference type="PANTHER" id="PTHR45348:SF5">
    <property type="entry name" value="OXIDOREDUCTASE, PUTATIVE (AFU_ORTHOLOGUE AFUA_8G01420)-RELATED"/>
    <property type="match status" value="1"/>
</dbReference>
<keyword evidence="2" id="KW-0560">Oxidoreductase</keyword>
<dbReference type="OrthoDB" id="3233595at2759"/>
<dbReference type="CDD" id="cd08249">
    <property type="entry name" value="enoyl_reductase_like"/>
    <property type="match status" value="1"/>
</dbReference>
<sequence length="354" mass="38483">MATMKENLVNADLTTTTQKVAIPTPQPGQLRIKVVVSGTNPKDWKIPQWILKGPQNSGDDIAGIVDEVGEGVVGFKKGDRVGAFHEMMEPSGSFAEYAISWARTTFHIPQGTTFEEVATIPLAATTAGLAVYQRLRLPMPWQQAQKRTPLVVYGGASAVGAYAIKFASLANVHPIIAIAGRGIPYVETLLDKSKGDKVIDYREGEEHVIKELQSIEPNDEGKVHAVDAVSEKGTVGQLAKMKAKDIQIATVLDTTIKPEALAELPEHVKILFTQVGHVHRVYYPHLEKDVPFDKQFGAILYPFISLGLQEGWFSGHPYEVAPGGLEEGVQVAMGKLSRGEVSAKKMLIRVADDA</sequence>
<dbReference type="InterPro" id="IPR020843">
    <property type="entry name" value="ER"/>
</dbReference>
<dbReference type="SUPFAM" id="SSF51735">
    <property type="entry name" value="NAD(P)-binding Rossmann-fold domains"/>
    <property type="match status" value="1"/>
</dbReference>
<dbReference type="InterPro" id="IPR036291">
    <property type="entry name" value="NAD(P)-bd_dom_sf"/>
</dbReference>
<evidence type="ECO:0000313" key="4">
    <source>
        <dbReference type="EMBL" id="KAG9253006.1"/>
    </source>
</evidence>
<evidence type="ECO:0000256" key="2">
    <source>
        <dbReference type="ARBA" id="ARBA00023002"/>
    </source>
</evidence>
<gene>
    <name evidence="4" type="ORF">F5Z01DRAFT_170805</name>
</gene>